<feature type="compositionally biased region" description="Low complexity" evidence="1">
    <location>
        <begin position="59"/>
        <end position="84"/>
    </location>
</feature>
<feature type="compositionally biased region" description="Basic and acidic residues" evidence="1">
    <location>
        <begin position="25"/>
        <end position="34"/>
    </location>
</feature>
<dbReference type="AlphaFoldDB" id="A0AA47IP57"/>
<evidence type="ECO:0000313" key="3">
    <source>
        <dbReference type="Proteomes" id="UP001163127"/>
    </source>
</evidence>
<feature type="compositionally biased region" description="Polar residues" evidence="1">
    <location>
        <begin position="114"/>
        <end position="129"/>
    </location>
</feature>
<reference evidence="2" key="1">
    <citation type="submission" date="2022-11" db="EMBL/GenBank/DDBJ databases">
        <title>Dental biofilm bacteria. Genome sequencing and assembly.</title>
        <authorList>
            <person name="Robertsson C."/>
        </authorList>
    </citation>
    <scope>NUCLEOTIDE SEQUENCE</scope>
    <source>
        <strain evidence="2">CW</strain>
    </source>
</reference>
<dbReference type="EMBL" id="CP113787">
    <property type="protein sequence ID" value="WAL42575.1"/>
    <property type="molecule type" value="Genomic_DNA"/>
</dbReference>
<dbReference type="Proteomes" id="UP001163127">
    <property type="component" value="Chromosome"/>
</dbReference>
<evidence type="ECO:0000256" key="1">
    <source>
        <dbReference type="SAM" id="MobiDB-lite"/>
    </source>
</evidence>
<gene>
    <name evidence="2" type="ORF">OFA60_11060</name>
</gene>
<evidence type="ECO:0000313" key="2">
    <source>
        <dbReference type="EMBL" id="WAL42575.1"/>
    </source>
</evidence>
<dbReference type="InterPro" id="IPR019660">
    <property type="entry name" value="Put_sensory_transdc_reg_YbjN"/>
</dbReference>
<feature type="compositionally biased region" description="Basic and acidic residues" evidence="1">
    <location>
        <begin position="101"/>
        <end position="111"/>
    </location>
</feature>
<protein>
    <submittedName>
        <fullName evidence="2">YbjN domain-containing protein</fullName>
    </submittedName>
</protein>
<feature type="region of interest" description="Disordered" evidence="1">
    <location>
        <begin position="25"/>
        <end position="158"/>
    </location>
</feature>
<sequence length="294" mass="31816">MPRLQRLTDFIARLLGKEWDVRALDRQRDHRPGGHQDNQPSPPVSRQRHQDRYPAAPVDSVDSAETADAADAAGPDDSPYSPASEKSVESVGSADPPDAAVRSDHSSERAKATASAQTSDASRTWSSRSGRPHDRLTSGGVADGSHGEERSEESTEPLTLARIESMLTGPMEYHVQLADDREHPCLLGTWDSFPFVIEIPEGHDGWLLVSGDWEEAAPASQRDEIAASVNDWNRDKFFPTVGVVDTAIGPLVRATYLTDLSAGVTDAQLRLHLDTALSACTQALSLVGPLLPEI</sequence>
<dbReference type="Pfam" id="PF10722">
    <property type="entry name" value="YbjN"/>
    <property type="match status" value="1"/>
</dbReference>
<name>A0AA47IP57_ACTNA</name>
<dbReference type="RefSeq" id="WP_076138030.1">
    <property type="nucleotide sequence ID" value="NZ_CP113787.1"/>
</dbReference>
<accession>A0AA47IP57</accession>
<organism evidence="2 3">
    <name type="scientific">Actinomyces naeslundii</name>
    <dbReference type="NCBI Taxonomy" id="1655"/>
    <lineage>
        <taxon>Bacteria</taxon>
        <taxon>Bacillati</taxon>
        <taxon>Actinomycetota</taxon>
        <taxon>Actinomycetes</taxon>
        <taxon>Actinomycetales</taxon>
        <taxon>Actinomycetaceae</taxon>
        <taxon>Actinomyces</taxon>
    </lineage>
</organism>
<proteinExistence type="predicted"/>